<accession>A0A5E8CKG6</accession>
<dbReference type="AlphaFoldDB" id="A0A5E8CKG6"/>
<evidence type="ECO:0000313" key="3">
    <source>
        <dbReference type="EMBL" id="VVU95721.1"/>
    </source>
</evidence>
<reference evidence="3" key="1">
    <citation type="submission" date="2019-09" db="EMBL/GenBank/DDBJ databases">
        <authorList>
            <person name="Needham M D."/>
        </authorList>
    </citation>
    <scope>NUCLEOTIDE SEQUENCE</scope>
</reference>
<feature type="region of interest" description="Disordered" evidence="2">
    <location>
        <begin position="1"/>
        <end position="52"/>
    </location>
</feature>
<feature type="compositionally biased region" description="Basic and acidic residues" evidence="2">
    <location>
        <begin position="8"/>
        <end position="52"/>
    </location>
</feature>
<organism evidence="3">
    <name type="scientific">seawater metagenome</name>
    <dbReference type="NCBI Taxonomy" id="1561972"/>
    <lineage>
        <taxon>unclassified sequences</taxon>
        <taxon>metagenomes</taxon>
        <taxon>ecological metagenomes</taxon>
    </lineage>
</organism>
<evidence type="ECO:0000256" key="1">
    <source>
        <dbReference type="SAM" id="Coils"/>
    </source>
</evidence>
<proteinExistence type="predicted"/>
<gene>
    <name evidence="3" type="ORF">CPAV1605_1476</name>
</gene>
<evidence type="ECO:0000256" key="2">
    <source>
        <dbReference type="SAM" id="MobiDB-lite"/>
    </source>
</evidence>
<dbReference type="EMBL" id="CABVLZ010000009">
    <property type="protein sequence ID" value="VVU95721.1"/>
    <property type="molecule type" value="Genomic_DNA"/>
</dbReference>
<feature type="coiled-coil region" evidence="1">
    <location>
        <begin position="75"/>
        <end position="102"/>
    </location>
</feature>
<keyword evidence="1" id="KW-0175">Coiled coil</keyword>
<protein>
    <submittedName>
        <fullName evidence="3">Uncharacterized protein</fullName>
    </submittedName>
</protein>
<name>A0A5E8CKG6_9ZZZZ</name>
<sequence>MSDIFDIPDDKPKKQKREMSPEAKEKLLERLRAGREKAKAKRTEQAKLKKEEVVEAPVEVPVEAPVEVSVEKDDNNLDDDDVRVLANQIEELEKQVSEKKKRTYKKRDGVMINKAKISREKYINDTVARKVAEQMSKMNTPKPAVVKQQVQFQTPKPAPVPVKKPSKFAGGIKPIWAVGFDI</sequence>